<dbReference type="CDD" id="cd15466">
    <property type="entry name" value="CLU-central"/>
    <property type="match status" value="1"/>
</dbReference>
<dbReference type="Pfam" id="PF13236">
    <property type="entry name" value="CLU"/>
    <property type="match status" value="1"/>
</dbReference>
<dbReference type="AlphaFoldDB" id="A0A1X0NUD8"/>
<comment type="caution">
    <text evidence="3">The sequence shown here is derived from an EMBL/GenBank/DDBJ whole genome shotgun (WGS) entry which is preliminary data.</text>
</comment>
<organism evidence="3 4">
    <name type="scientific">Trypanosoma theileri</name>
    <dbReference type="NCBI Taxonomy" id="67003"/>
    <lineage>
        <taxon>Eukaryota</taxon>
        <taxon>Discoba</taxon>
        <taxon>Euglenozoa</taxon>
        <taxon>Kinetoplastea</taxon>
        <taxon>Metakinetoplastina</taxon>
        <taxon>Trypanosomatida</taxon>
        <taxon>Trypanosomatidae</taxon>
        <taxon>Trypanosoma</taxon>
    </lineage>
</organism>
<reference evidence="3 4" key="1">
    <citation type="submission" date="2017-03" db="EMBL/GenBank/DDBJ databases">
        <title>An alternative strategy for trypanosome survival in the mammalian bloodstream revealed through genome and transcriptome analysis of the ubiquitous bovine parasite Trypanosoma (Megatrypanum) theileri.</title>
        <authorList>
            <person name="Kelly S."/>
            <person name="Ivens A."/>
            <person name="Mott A."/>
            <person name="O'Neill E."/>
            <person name="Emms D."/>
            <person name="Macleod O."/>
            <person name="Voorheis P."/>
            <person name="Matthews J."/>
            <person name="Matthews K."/>
            <person name="Carrington M."/>
        </authorList>
    </citation>
    <scope>NUCLEOTIDE SEQUENCE [LARGE SCALE GENOMIC DNA]</scope>
    <source>
        <strain evidence="3">Edinburgh</strain>
    </source>
</reference>
<sequence length="778" mass="87023">MPRLPSSQQTQRPRQRQQRASQVPVAGRRSSRTSTNTAAAATAASSSRAAVAAVYWQLVGTSAPLYYGPLGDTVGEVQQGTVIRELHRCRDPFGSCWISSLSSDGDIVWIRLSNEQVEEGKSPDTVWQRVYDERSVQDEGIQNRSMEDEGVFHRTRISAATNTKKLPSLDLMTHDIQILEDCWKDITAKKTMGRDWNAEYQGLVDLVLFGEWEKSVSATKQLSEFMSDFSKAAEDVALVVLADMLRPASERVAKSVQQGTMGTFLHHNLLVKCVINDGSGNFKSDAHAWSLASQYMKGQQLLAMEGPKRLLYTVPTTLVTFTGFRFLVSAVPPIMAKNLVYLPLQERSQGFQVSEAVKTQVMDLALAIGLKPHKVKRSTGDEMTITLPVDMAIVAGQDRRLYVISNSSLLPPIATIGGVINGNNETGDLRFRPEFLLSWRKPLNCDAFIEEASSSEDNAEVIEATEYLRDELIPAIASMIGFHSPIDLPRQDVDNCTLCSRTMENELRFVVCHNVEKCCRICSHCYTKRLSEIEGKDEIKKQHPNIDLFRDAVKCESTPRGSKGLLLEPSLTSIFHANGLNMRFLPFVYHRIPHVARSAVAHYCEIEMIARAAVSLLREKLRRSAQTIEEVKTICHDFLMGLLQSSGSVPERFWARELGPMMETLYGLRGPFNTAEMDIELLYHRISQLSGIRLEEGSAASFFAERPYLQLAAVDTIVKTVQPPYIADADAHGKTRGLLMQRLEQILLFWIGCSTSADDTGKNTPVQPFYMTERDSWM</sequence>
<name>A0A1X0NUD8_9TRYP</name>
<dbReference type="RefSeq" id="XP_028882390.1">
    <property type="nucleotide sequence ID" value="XM_029026275.1"/>
</dbReference>
<evidence type="ECO:0000259" key="2">
    <source>
        <dbReference type="PROSITE" id="PS51823"/>
    </source>
</evidence>
<dbReference type="InterPro" id="IPR033646">
    <property type="entry name" value="CLU-central"/>
</dbReference>
<dbReference type="GeneID" id="39986055"/>
<dbReference type="OrthoDB" id="626167at2759"/>
<dbReference type="PANTHER" id="PTHR12601">
    <property type="entry name" value="EUKARYOTIC TRANSLATION INITIATION FACTOR 3 SUBUNIT EIF-3"/>
    <property type="match status" value="1"/>
</dbReference>
<feature type="domain" description="Clu" evidence="2">
    <location>
        <begin position="167"/>
        <end position="417"/>
    </location>
</feature>
<dbReference type="STRING" id="67003.A0A1X0NUD8"/>
<dbReference type="PROSITE" id="PS51823">
    <property type="entry name" value="CLU"/>
    <property type="match status" value="1"/>
</dbReference>
<dbReference type="Pfam" id="PF12807">
    <property type="entry name" value="eIF3_p135"/>
    <property type="match status" value="1"/>
</dbReference>
<evidence type="ECO:0000313" key="4">
    <source>
        <dbReference type="Proteomes" id="UP000192257"/>
    </source>
</evidence>
<dbReference type="EMBL" id="NBCO01000017">
    <property type="protein sequence ID" value="ORC88324.1"/>
    <property type="molecule type" value="Genomic_DNA"/>
</dbReference>
<evidence type="ECO:0000313" key="3">
    <source>
        <dbReference type="EMBL" id="ORC88324.1"/>
    </source>
</evidence>
<dbReference type="Proteomes" id="UP000192257">
    <property type="component" value="Unassembled WGS sequence"/>
</dbReference>
<proteinExistence type="predicted"/>
<feature type="region of interest" description="Disordered" evidence="1">
    <location>
        <begin position="1"/>
        <end position="37"/>
    </location>
</feature>
<keyword evidence="4" id="KW-1185">Reference proteome</keyword>
<accession>A0A1X0NUD8</accession>
<evidence type="ECO:0000256" key="1">
    <source>
        <dbReference type="SAM" id="MobiDB-lite"/>
    </source>
</evidence>
<dbReference type="VEuPathDB" id="TriTrypDB:TM35_000171960"/>
<gene>
    <name evidence="3" type="ORF">TM35_000171960</name>
</gene>
<dbReference type="InterPro" id="IPR025697">
    <property type="entry name" value="CLU_dom"/>
</dbReference>
<protein>
    <recommendedName>
        <fullName evidence="2">Clu domain-containing protein</fullName>
    </recommendedName>
</protein>
<dbReference type="InterPro" id="IPR027523">
    <property type="entry name" value="CLU_prot"/>
</dbReference>